<keyword evidence="5" id="KW-1185">Reference proteome</keyword>
<keyword evidence="2" id="KW-0472">Membrane</keyword>
<sequence>MAKGQDNQTKKTSFLQWLFLIIIPLILAITITFIILSILDLNPGAKVKEFANQIPVVNQWVTTDEEAEIERRENILQNQITTLEQDKLDLETNLSIQEAELDQLNQEIARLTLQLEQALTEAESQVQQELDDGLNKVVNTYQEMSAKSAAQVLAELNHAEAVQILAKLDEEQQAAILSALDPETAASYTRLLMD</sequence>
<dbReference type="InterPro" id="IPR006668">
    <property type="entry name" value="Mg_transptr_MgtE_intracell_dom"/>
</dbReference>
<reference evidence="5" key="1">
    <citation type="journal article" date="2019" name="Int. J. Syst. Evol. Microbiol.">
        <title>The Global Catalogue of Microorganisms (GCM) 10K type strain sequencing project: providing services to taxonomists for standard genome sequencing and annotation.</title>
        <authorList>
            <consortium name="The Broad Institute Genomics Platform"/>
            <consortium name="The Broad Institute Genome Sequencing Center for Infectious Disease"/>
            <person name="Wu L."/>
            <person name="Ma J."/>
        </authorList>
    </citation>
    <scope>NUCLEOTIDE SEQUENCE [LARGE SCALE GENOMIC DNA]</scope>
    <source>
        <strain evidence="5">JCM 17250</strain>
    </source>
</reference>
<organism evidence="4 5">
    <name type="scientific">Amphibacillus indicireducens</name>
    <dbReference type="NCBI Taxonomy" id="1076330"/>
    <lineage>
        <taxon>Bacteria</taxon>
        <taxon>Bacillati</taxon>
        <taxon>Bacillota</taxon>
        <taxon>Bacilli</taxon>
        <taxon>Bacillales</taxon>
        <taxon>Bacillaceae</taxon>
        <taxon>Amphibacillus</taxon>
    </lineage>
</organism>
<dbReference type="EMBL" id="BAABDL010000017">
    <property type="protein sequence ID" value="GAA4060075.1"/>
    <property type="molecule type" value="Genomic_DNA"/>
</dbReference>
<accession>A0ABP7V5K8</accession>
<feature type="transmembrane region" description="Helical" evidence="2">
    <location>
        <begin position="14"/>
        <end position="39"/>
    </location>
</feature>
<dbReference type="Gene3D" id="1.25.60.10">
    <property type="entry name" value="MgtE N-terminal domain-like"/>
    <property type="match status" value="1"/>
</dbReference>
<evidence type="ECO:0000259" key="3">
    <source>
        <dbReference type="Pfam" id="PF03448"/>
    </source>
</evidence>
<keyword evidence="2" id="KW-1133">Transmembrane helix</keyword>
<name>A0ABP7V5K8_9BACI</name>
<proteinExistence type="predicted"/>
<dbReference type="SUPFAM" id="SSF158791">
    <property type="entry name" value="MgtE N-terminal domain-like"/>
    <property type="match status" value="1"/>
</dbReference>
<evidence type="ECO:0000256" key="2">
    <source>
        <dbReference type="SAM" id="Phobius"/>
    </source>
</evidence>
<dbReference type="InterPro" id="IPR038076">
    <property type="entry name" value="MgtE_N_sf"/>
</dbReference>
<comment type="caution">
    <text evidence="4">The sequence shown here is derived from an EMBL/GenBank/DDBJ whole genome shotgun (WGS) entry which is preliminary data.</text>
</comment>
<feature type="coiled-coil region" evidence="1">
    <location>
        <begin position="66"/>
        <end position="132"/>
    </location>
</feature>
<gene>
    <name evidence="4" type="ORF">GCM10022410_04030</name>
</gene>
<dbReference type="Proteomes" id="UP001501734">
    <property type="component" value="Unassembled WGS sequence"/>
</dbReference>
<dbReference type="RefSeq" id="WP_344909815.1">
    <property type="nucleotide sequence ID" value="NZ_BAABDL010000017.1"/>
</dbReference>
<dbReference type="Pfam" id="PF03448">
    <property type="entry name" value="MgtE_N"/>
    <property type="match status" value="1"/>
</dbReference>
<evidence type="ECO:0000313" key="5">
    <source>
        <dbReference type="Proteomes" id="UP001501734"/>
    </source>
</evidence>
<feature type="domain" description="Magnesium transporter MgtE intracellular" evidence="3">
    <location>
        <begin position="120"/>
        <end position="192"/>
    </location>
</feature>
<keyword evidence="2" id="KW-0812">Transmembrane</keyword>
<protein>
    <recommendedName>
        <fullName evidence="3">Magnesium transporter MgtE intracellular domain-containing protein</fullName>
    </recommendedName>
</protein>
<keyword evidence="1" id="KW-0175">Coiled coil</keyword>
<evidence type="ECO:0000256" key="1">
    <source>
        <dbReference type="SAM" id="Coils"/>
    </source>
</evidence>
<evidence type="ECO:0000313" key="4">
    <source>
        <dbReference type="EMBL" id="GAA4060075.1"/>
    </source>
</evidence>